<name>A0A915B9B9_PARUN</name>
<dbReference type="Gene3D" id="1.25.40.20">
    <property type="entry name" value="Ankyrin repeat-containing domain"/>
    <property type="match status" value="2"/>
</dbReference>
<dbReference type="PANTHER" id="PTHR24126">
    <property type="entry name" value="ANKYRIN REPEAT, PH AND SEC7 DOMAIN CONTAINING PROTEIN SECG-RELATED"/>
    <property type="match status" value="1"/>
</dbReference>
<dbReference type="Pfam" id="PF12796">
    <property type="entry name" value="Ank_2"/>
    <property type="match status" value="1"/>
</dbReference>
<keyword evidence="3" id="KW-1185">Reference proteome</keyword>
<dbReference type="InterPro" id="IPR036770">
    <property type="entry name" value="Ankyrin_rpt-contain_sf"/>
</dbReference>
<evidence type="ECO:0000313" key="3">
    <source>
        <dbReference type="Proteomes" id="UP000887569"/>
    </source>
</evidence>
<dbReference type="WBParaSite" id="PgR031_g100_t01">
    <property type="protein sequence ID" value="PgR031_g100_t01"/>
    <property type="gene ID" value="PgR031_g100"/>
</dbReference>
<dbReference type="Proteomes" id="UP000887569">
    <property type="component" value="Unplaced"/>
</dbReference>
<keyword evidence="2" id="KW-0040">ANK repeat</keyword>
<evidence type="ECO:0000313" key="4">
    <source>
        <dbReference type="WBParaSite" id="PgR031_g100_t01"/>
    </source>
</evidence>
<accession>A0A915B9B9</accession>
<dbReference type="SMART" id="SM00248">
    <property type="entry name" value="ANK"/>
    <property type="match status" value="3"/>
</dbReference>
<dbReference type="AlphaFoldDB" id="A0A915B9B9"/>
<dbReference type="SUPFAM" id="SSF48403">
    <property type="entry name" value="Ankyrin repeat"/>
    <property type="match status" value="1"/>
</dbReference>
<proteinExistence type="predicted"/>
<dbReference type="InterPro" id="IPR002110">
    <property type="entry name" value="Ankyrin_rpt"/>
</dbReference>
<evidence type="ECO:0000256" key="2">
    <source>
        <dbReference type="ARBA" id="ARBA00023043"/>
    </source>
</evidence>
<evidence type="ECO:0000256" key="1">
    <source>
        <dbReference type="ARBA" id="ARBA00022737"/>
    </source>
</evidence>
<protein>
    <submittedName>
        <fullName evidence="4">ANK_REP_REGION domain-containing protein</fullName>
    </submittedName>
</protein>
<sequence>NMRRNTCAYQMMSVPRFSPSALSIEEERRILIMRLHTLQAKVLTSNLRLPSQFKAKLEEFDANELNSYGETLLIAVIKYLDDKEDRMKYLKLLLDNGANVNGQDLRDKRTALMYACIEDARADEGRLLMSIAGCSFQIQDRLGNTALMYAAVKGRDELMMDMVNELSKGWGLSALQMKNCMGNTAEDLAIRNGHHKCARLVQAQRLHMLSCLNRQMDMAGRLGSRQWCTFTTLYKCVDRWKPRQRRKSVDARFLTVHQPRERKKSM</sequence>
<reference evidence="4" key="1">
    <citation type="submission" date="2022-11" db="UniProtKB">
        <authorList>
            <consortium name="WormBaseParasite"/>
        </authorList>
    </citation>
    <scope>IDENTIFICATION</scope>
</reference>
<dbReference type="PANTHER" id="PTHR24126:SF14">
    <property type="entry name" value="ANK_REP_REGION DOMAIN-CONTAINING PROTEIN"/>
    <property type="match status" value="1"/>
</dbReference>
<organism evidence="3 4">
    <name type="scientific">Parascaris univalens</name>
    <name type="common">Nematode worm</name>
    <dbReference type="NCBI Taxonomy" id="6257"/>
    <lineage>
        <taxon>Eukaryota</taxon>
        <taxon>Metazoa</taxon>
        <taxon>Ecdysozoa</taxon>
        <taxon>Nematoda</taxon>
        <taxon>Chromadorea</taxon>
        <taxon>Rhabditida</taxon>
        <taxon>Spirurina</taxon>
        <taxon>Ascaridomorpha</taxon>
        <taxon>Ascaridoidea</taxon>
        <taxon>Ascarididae</taxon>
        <taxon>Parascaris</taxon>
    </lineage>
</organism>
<keyword evidence="1" id="KW-0677">Repeat</keyword>